<name>A0ABR7IRE1_9CLOT</name>
<keyword evidence="2" id="KW-1185">Reference proteome</keyword>
<dbReference type="Proteomes" id="UP000649151">
    <property type="component" value="Unassembled WGS sequence"/>
</dbReference>
<sequence>MDNMNCVFYYEVNLLQILLREGYISETDYHAIVSLAKDDLKATLYLG</sequence>
<accession>A0ABR7IRE1</accession>
<reference evidence="1 2" key="1">
    <citation type="submission" date="2020-08" db="EMBL/GenBank/DDBJ databases">
        <title>Genome public.</title>
        <authorList>
            <person name="Liu C."/>
            <person name="Sun Q."/>
        </authorList>
    </citation>
    <scope>NUCLEOTIDE SEQUENCE [LARGE SCALE GENOMIC DNA]</scope>
    <source>
        <strain evidence="1 2">NSJ-27</strain>
    </source>
</reference>
<dbReference type="EMBL" id="JACOQK010000001">
    <property type="protein sequence ID" value="MBC5787720.1"/>
    <property type="molecule type" value="Genomic_DNA"/>
</dbReference>
<evidence type="ECO:0000313" key="1">
    <source>
        <dbReference type="EMBL" id="MBC5787720.1"/>
    </source>
</evidence>
<dbReference type="RefSeq" id="WP_186996562.1">
    <property type="nucleotide sequence ID" value="NZ_JACOQK010000001.1"/>
</dbReference>
<evidence type="ECO:0008006" key="3">
    <source>
        <dbReference type="Google" id="ProtNLM"/>
    </source>
</evidence>
<protein>
    <recommendedName>
        <fullName evidence="3">Conjugal transfer protein</fullName>
    </recommendedName>
</protein>
<evidence type="ECO:0000313" key="2">
    <source>
        <dbReference type="Proteomes" id="UP000649151"/>
    </source>
</evidence>
<comment type="caution">
    <text evidence="1">The sequence shown here is derived from an EMBL/GenBank/DDBJ whole genome shotgun (WGS) entry which is preliminary data.</text>
</comment>
<gene>
    <name evidence="1" type="ORF">H8Z77_06785</name>
</gene>
<organism evidence="1 2">
    <name type="scientific">Clostridium facile</name>
    <dbReference type="NCBI Taxonomy" id="2763035"/>
    <lineage>
        <taxon>Bacteria</taxon>
        <taxon>Bacillati</taxon>
        <taxon>Bacillota</taxon>
        <taxon>Clostridia</taxon>
        <taxon>Eubacteriales</taxon>
        <taxon>Clostridiaceae</taxon>
        <taxon>Clostridium</taxon>
    </lineage>
</organism>
<proteinExistence type="predicted"/>